<keyword evidence="4" id="KW-0456">Lyase</keyword>
<dbReference type="GO" id="GO:0008483">
    <property type="term" value="F:transaminase activity"/>
    <property type="evidence" value="ECO:0007669"/>
    <property type="project" value="UniProtKB-KW"/>
</dbReference>
<gene>
    <name evidence="3" type="ORF">C5K18_19225</name>
    <name evidence="4" type="ORF">NCTC11868_00638</name>
</gene>
<keyword evidence="3" id="KW-0808">Transferase</keyword>
<reference evidence="3 5" key="1">
    <citation type="submission" date="2018-02" db="EMBL/GenBank/DDBJ databases">
        <title>Distribution and characterization of Shiga toxin converting temperate phage carried by Shigella flexneri in Hispaniola.</title>
        <authorList>
            <person name="Fogolari M."/>
            <person name="Mavian C."/>
            <person name="Angeletti S."/>
            <person name="Salemi M."/>
            <person name="Lampel K.A."/>
            <person name="Maurelli A.T."/>
        </authorList>
    </citation>
    <scope>NUCLEOTIDE SEQUENCE [LARGE SCALE GENOMIC DNA]</scope>
    <source>
        <strain evidence="3 5">BS979</strain>
    </source>
</reference>
<evidence type="ECO:0000313" key="5">
    <source>
        <dbReference type="Proteomes" id="UP000238186"/>
    </source>
</evidence>
<name>A0A2S8D8H0_SHIDY</name>
<protein>
    <submittedName>
        <fullName evidence="3">Aminotransferase class V-fold PLP-dependent enzyme</fullName>
    </submittedName>
    <submittedName>
        <fullName evidence="4">Methionine gamma-lyase</fullName>
    </submittedName>
</protein>
<organism evidence="3 5">
    <name type="scientific">Shigella dysenteriae</name>
    <dbReference type="NCBI Taxonomy" id="622"/>
    <lineage>
        <taxon>Bacteria</taxon>
        <taxon>Pseudomonadati</taxon>
        <taxon>Pseudomonadota</taxon>
        <taxon>Gammaproteobacteria</taxon>
        <taxon>Enterobacterales</taxon>
        <taxon>Enterobacteriaceae</taxon>
        <taxon>Shigella</taxon>
    </lineage>
</organism>
<evidence type="ECO:0000313" key="3">
    <source>
        <dbReference type="EMBL" id="PQN02799.1"/>
    </source>
</evidence>
<dbReference type="Pfam" id="PF00155">
    <property type="entry name" value="Aminotran_1_2"/>
    <property type="match status" value="1"/>
</dbReference>
<dbReference type="InterPro" id="IPR054718">
    <property type="entry name" value="YhfS-like_C"/>
</dbReference>
<feature type="domain" description="Aminotransferase class I/classII large" evidence="1">
    <location>
        <begin position="52"/>
        <end position="232"/>
    </location>
</feature>
<evidence type="ECO:0000259" key="1">
    <source>
        <dbReference type="Pfam" id="PF00155"/>
    </source>
</evidence>
<dbReference type="RefSeq" id="WP_000847582.1">
    <property type="nucleotide sequence ID" value="NZ_CP026805.1"/>
</dbReference>
<dbReference type="GO" id="GO:0005737">
    <property type="term" value="C:cytoplasm"/>
    <property type="evidence" value="ECO:0007669"/>
    <property type="project" value="TreeGrafter"/>
</dbReference>
<reference evidence="4 6" key="2">
    <citation type="submission" date="2018-11" db="EMBL/GenBank/DDBJ databases">
        <authorList>
            <consortium name="Pathogen Informatics"/>
        </authorList>
    </citation>
    <scope>NUCLEOTIDE SEQUENCE [LARGE SCALE GENOMIC DNA]</scope>
    <source>
        <strain evidence="4 6">NCTC11868</strain>
    </source>
</reference>
<proteinExistence type="predicted"/>
<dbReference type="Proteomes" id="UP000274225">
    <property type="component" value="Unassembled WGS sequence"/>
</dbReference>
<dbReference type="EMBL" id="UYIT01000003">
    <property type="protein sequence ID" value="VDG86500.1"/>
    <property type="molecule type" value="Genomic_DNA"/>
</dbReference>
<keyword evidence="3" id="KW-0032">Aminotransferase</keyword>
<dbReference type="AlphaFoldDB" id="A0A2S8D8H0"/>
<dbReference type="Proteomes" id="UP000238186">
    <property type="component" value="Unassembled WGS sequence"/>
</dbReference>
<dbReference type="GO" id="GO:0004124">
    <property type="term" value="F:cysteine synthase activity"/>
    <property type="evidence" value="ECO:0007669"/>
    <property type="project" value="TreeGrafter"/>
</dbReference>
<accession>A0A2S8D8H0</accession>
<dbReference type="Gene3D" id="3.40.640.10">
    <property type="entry name" value="Type I PLP-dependent aspartate aminotransferase-like (Major domain)"/>
    <property type="match status" value="1"/>
</dbReference>
<feature type="domain" description="YhfS-like C-terminal" evidence="2">
    <location>
        <begin position="255"/>
        <end position="354"/>
    </location>
</feature>
<evidence type="ECO:0000313" key="6">
    <source>
        <dbReference type="Proteomes" id="UP000274225"/>
    </source>
</evidence>
<dbReference type="GO" id="GO:0016829">
    <property type="term" value="F:lyase activity"/>
    <property type="evidence" value="ECO:0007669"/>
    <property type="project" value="UniProtKB-KW"/>
</dbReference>
<dbReference type="EMBL" id="PUGT01000362">
    <property type="protein sequence ID" value="PQN02799.1"/>
    <property type="molecule type" value="Genomic_DNA"/>
</dbReference>
<evidence type="ECO:0000259" key="2">
    <source>
        <dbReference type="Pfam" id="PF22475"/>
    </source>
</evidence>
<dbReference type="InterPro" id="IPR004839">
    <property type="entry name" value="Aminotransferase_I/II_large"/>
</dbReference>
<dbReference type="PANTHER" id="PTHR43797:SF2">
    <property type="entry name" value="HOMOCYSTEINE_CYSTEINE SYNTHASE"/>
    <property type="match status" value="1"/>
</dbReference>
<dbReference type="Gene3D" id="3.90.1150.130">
    <property type="match status" value="1"/>
</dbReference>
<dbReference type="GO" id="GO:0006535">
    <property type="term" value="P:cysteine biosynthetic process from serine"/>
    <property type="evidence" value="ECO:0007669"/>
    <property type="project" value="TreeGrafter"/>
</dbReference>
<dbReference type="GO" id="GO:0030170">
    <property type="term" value="F:pyridoxal phosphate binding"/>
    <property type="evidence" value="ECO:0007669"/>
    <property type="project" value="InterPro"/>
</dbReference>
<dbReference type="InterPro" id="IPR015421">
    <property type="entry name" value="PyrdxlP-dep_Trfase_major"/>
</dbReference>
<dbReference type="GO" id="GO:0003961">
    <property type="term" value="F:O-acetylhomoserine aminocarboxypropyltransferase activity"/>
    <property type="evidence" value="ECO:0007669"/>
    <property type="project" value="TreeGrafter"/>
</dbReference>
<dbReference type="GO" id="GO:0071269">
    <property type="term" value="P:L-homocysteine biosynthetic process"/>
    <property type="evidence" value="ECO:0007669"/>
    <property type="project" value="TreeGrafter"/>
</dbReference>
<sequence length="361" mass="38692">MKTFTLQSLTLIEAQQKQFALVDTICRHFPGAEFLTSGDLGLTPGLNQPRITQRVEQVLADAFHAQAAALVQGAGTGAIRAGLAALLKPGQRLLVHDAPVYPTTRVIIEQMGLTLITVDFNDLSALKQVVDEQQPDAALVQHTRQQPQDSYVLADVLATLRAAGVPALTDDNYAVMKVARIGCECGANVSTFSCFKLFGPEGVGAVVGDADVINRIRATLYSGGSQIQGAQALEVLRCLVFAPVMHAVQAGVSERLLALLNGGAVPEVKSAVIANAQSKVLIVEFHQPIAARVLEEAQKRGALPYPVGAESKYEIPPLFYRLSGTFRQANPQSEHCAIRINPNRSGEETVLRILRESIASI</sequence>
<dbReference type="Pfam" id="PF22475">
    <property type="entry name" value="YhfS-like_C"/>
    <property type="match status" value="1"/>
</dbReference>
<dbReference type="InterPro" id="IPR015424">
    <property type="entry name" value="PyrdxlP-dep_Trfase"/>
</dbReference>
<dbReference type="InterPro" id="IPR006235">
    <property type="entry name" value="OAc-hSer/O-AcSer_sulfhydrylase"/>
</dbReference>
<dbReference type="SUPFAM" id="SSF53383">
    <property type="entry name" value="PLP-dependent transferases"/>
    <property type="match status" value="1"/>
</dbReference>
<evidence type="ECO:0000313" key="4">
    <source>
        <dbReference type="EMBL" id="VDG86500.1"/>
    </source>
</evidence>
<dbReference type="PANTHER" id="PTHR43797">
    <property type="entry name" value="HOMOCYSTEINE/CYSTEINE SYNTHASE"/>
    <property type="match status" value="1"/>
</dbReference>